<comment type="caution">
    <text evidence="2">The sequence shown here is derived from an EMBL/GenBank/DDBJ whole genome shotgun (WGS) entry which is preliminary data.</text>
</comment>
<sequence length="200" mass="21507">MELKLMNGSARNALLLLCLHTTFLFGCAGKTAPSPNVYFQSEVAAVSNNHSTKTNQLSVIIDLCVQKMLNSENGITADTTIAVADFVSLAANYDRPSILGRYFGQAFLTALHKAGVSTVDYQTTGDIRVTPEGNLGLSQDYLELSNEVDANSVLVGTITSAPSGYNVHVRVVDNTSKRVIGADQFFLSKQEVNDSVRVSL</sequence>
<evidence type="ECO:0000259" key="1">
    <source>
        <dbReference type="Pfam" id="PF17680"/>
    </source>
</evidence>
<protein>
    <recommendedName>
        <fullName evidence="1">FlgO domain-containing protein</fullName>
    </recommendedName>
</protein>
<proteinExistence type="predicted"/>
<reference evidence="2 3" key="1">
    <citation type="submission" date="2020-01" db="EMBL/GenBank/DDBJ databases">
        <authorList>
            <person name="Chen J."/>
            <person name="Zhu S."/>
            <person name="Yang J."/>
        </authorList>
    </citation>
    <scope>NUCLEOTIDE SEQUENCE [LARGE SCALE GENOMIC DNA]</scope>
    <source>
        <strain evidence="2 3">345S023</strain>
    </source>
</reference>
<dbReference type="RefSeq" id="WP_163085709.1">
    <property type="nucleotide sequence ID" value="NZ_JAAAWN010000013.1"/>
</dbReference>
<dbReference type="PROSITE" id="PS51257">
    <property type="entry name" value="PROKAR_LIPOPROTEIN"/>
    <property type="match status" value="1"/>
</dbReference>
<gene>
    <name evidence="2" type="ORF">GTH32_11015</name>
</gene>
<dbReference type="Proteomes" id="UP000470213">
    <property type="component" value="Unassembled WGS sequence"/>
</dbReference>
<dbReference type="InterPro" id="IPR014549">
    <property type="entry name" value="FlgO"/>
</dbReference>
<dbReference type="EMBL" id="JAAAWN010000013">
    <property type="protein sequence ID" value="NDV91714.1"/>
    <property type="molecule type" value="Genomic_DNA"/>
</dbReference>
<organism evidence="2 3">
    <name type="scientific">Alteromonas profundi</name>
    <dbReference type="NCBI Taxonomy" id="2696062"/>
    <lineage>
        <taxon>Bacteria</taxon>
        <taxon>Pseudomonadati</taxon>
        <taxon>Pseudomonadota</taxon>
        <taxon>Gammaproteobacteria</taxon>
        <taxon>Alteromonadales</taxon>
        <taxon>Alteromonadaceae</taxon>
        <taxon>Alteromonas/Salinimonas group</taxon>
        <taxon>Alteromonas</taxon>
    </lineage>
</organism>
<dbReference type="AlphaFoldDB" id="A0A7X5LMM5"/>
<name>A0A7X5LMM5_9ALTE</name>
<evidence type="ECO:0000313" key="2">
    <source>
        <dbReference type="EMBL" id="NDV91714.1"/>
    </source>
</evidence>
<dbReference type="PIRSF" id="PIRSF028688">
    <property type="entry name" value="UCP_imp_028688"/>
    <property type="match status" value="1"/>
</dbReference>
<evidence type="ECO:0000313" key="3">
    <source>
        <dbReference type="Proteomes" id="UP000470213"/>
    </source>
</evidence>
<feature type="domain" description="FlgO" evidence="1">
    <location>
        <begin position="66"/>
        <end position="191"/>
    </location>
</feature>
<accession>A0A7X5LMM5</accession>
<keyword evidence="3" id="KW-1185">Reference proteome</keyword>
<dbReference type="InterPro" id="IPR041215">
    <property type="entry name" value="FlgO_dom"/>
</dbReference>
<dbReference type="Pfam" id="PF17680">
    <property type="entry name" value="FlgO"/>
    <property type="match status" value="1"/>
</dbReference>